<dbReference type="EMBL" id="CALNXK010000106">
    <property type="protein sequence ID" value="CAH3156918.1"/>
    <property type="molecule type" value="Genomic_DNA"/>
</dbReference>
<dbReference type="InterPro" id="IPR036638">
    <property type="entry name" value="HLH_DNA-bd_sf"/>
</dbReference>
<evidence type="ECO:0000259" key="2">
    <source>
        <dbReference type="PROSITE" id="PS50888"/>
    </source>
</evidence>
<dbReference type="InterPro" id="IPR050359">
    <property type="entry name" value="bHLH_transcription_factors"/>
</dbReference>
<proteinExistence type="predicted"/>
<name>A0ABN8Q4L1_9CNID</name>
<feature type="domain" description="BHLH" evidence="2">
    <location>
        <begin position="168"/>
        <end position="220"/>
    </location>
</feature>
<dbReference type="PANTHER" id="PTHR19290:SF163">
    <property type="entry name" value="BASIC HELIX-LOOP-HELIX NEURAL TRANSCRIPTION FACTOR TAP"/>
    <property type="match status" value="1"/>
</dbReference>
<accession>A0ABN8Q4L1</accession>
<evidence type="ECO:0000256" key="1">
    <source>
        <dbReference type="SAM" id="MobiDB-lite"/>
    </source>
</evidence>
<evidence type="ECO:0000313" key="4">
    <source>
        <dbReference type="Proteomes" id="UP001159405"/>
    </source>
</evidence>
<evidence type="ECO:0000313" key="3">
    <source>
        <dbReference type="EMBL" id="CAH3156918.1"/>
    </source>
</evidence>
<gene>
    <name evidence="3" type="ORF">PLOB_00001994</name>
</gene>
<dbReference type="SUPFAM" id="SSF47459">
    <property type="entry name" value="HLH, helix-loop-helix DNA-binding domain"/>
    <property type="match status" value="1"/>
</dbReference>
<feature type="region of interest" description="Disordered" evidence="1">
    <location>
        <begin position="225"/>
        <end position="246"/>
    </location>
</feature>
<dbReference type="SMART" id="SM00353">
    <property type="entry name" value="HLH"/>
    <property type="match status" value="1"/>
</dbReference>
<dbReference type="PROSITE" id="PS50888">
    <property type="entry name" value="BHLH"/>
    <property type="match status" value="1"/>
</dbReference>
<organism evidence="3 4">
    <name type="scientific">Porites lobata</name>
    <dbReference type="NCBI Taxonomy" id="104759"/>
    <lineage>
        <taxon>Eukaryota</taxon>
        <taxon>Metazoa</taxon>
        <taxon>Cnidaria</taxon>
        <taxon>Anthozoa</taxon>
        <taxon>Hexacorallia</taxon>
        <taxon>Scleractinia</taxon>
        <taxon>Fungiina</taxon>
        <taxon>Poritidae</taxon>
        <taxon>Porites</taxon>
    </lineage>
</organism>
<sequence length="271" mass="30191">MNHTLSSHGAPTLIETLISRDLDEHVLKLLEKALRTLEMDEIFPNGFYSEALFNEEFVEESFRLENGSCLGSLAELPLNSLVKFKDNDLPASTDPVQYHQMTTYSSCTRTTESRPLSGFLQSGKTEGSLNGVSDICLAGNTANGTWNANVTHTEGRPGHARGQPLKKIRRLRANDRERRRMRSLNRALESLKKCLPVPQSKRRVTKLEILRIACNYIRSLSDTLSEDSQSSEGQSRGKKSRSRGIVSDPVVNGFSVAQRLEILSGSNSNRI</sequence>
<dbReference type="Pfam" id="PF00010">
    <property type="entry name" value="HLH"/>
    <property type="match status" value="1"/>
</dbReference>
<dbReference type="CDD" id="cd11390">
    <property type="entry name" value="bHLH_TS"/>
    <property type="match status" value="1"/>
</dbReference>
<dbReference type="PANTHER" id="PTHR19290">
    <property type="entry name" value="BASIC HELIX-LOOP-HELIX PROTEIN NEUROGENIN-RELATED"/>
    <property type="match status" value="1"/>
</dbReference>
<dbReference type="InterPro" id="IPR011598">
    <property type="entry name" value="bHLH_dom"/>
</dbReference>
<dbReference type="Gene3D" id="4.10.280.10">
    <property type="entry name" value="Helix-loop-helix DNA-binding domain"/>
    <property type="match status" value="1"/>
</dbReference>
<reference evidence="3 4" key="1">
    <citation type="submission" date="2022-05" db="EMBL/GenBank/DDBJ databases">
        <authorList>
            <consortium name="Genoscope - CEA"/>
            <person name="William W."/>
        </authorList>
    </citation>
    <scope>NUCLEOTIDE SEQUENCE [LARGE SCALE GENOMIC DNA]</scope>
</reference>
<comment type="caution">
    <text evidence="3">The sequence shown here is derived from an EMBL/GenBank/DDBJ whole genome shotgun (WGS) entry which is preliminary data.</text>
</comment>
<protein>
    <recommendedName>
        <fullName evidence="2">BHLH domain-containing protein</fullName>
    </recommendedName>
</protein>
<feature type="compositionally biased region" description="Polar residues" evidence="1">
    <location>
        <begin position="225"/>
        <end position="234"/>
    </location>
</feature>
<keyword evidence="4" id="KW-1185">Reference proteome</keyword>
<dbReference type="Proteomes" id="UP001159405">
    <property type="component" value="Unassembled WGS sequence"/>
</dbReference>